<keyword evidence="7 13" id="KW-0418">Kinase</keyword>
<keyword evidence="10" id="KW-1133">Transmembrane helix</keyword>
<proteinExistence type="predicted"/>
<feature type="transmembrane region" description="Helical" evidence="10">
    <location>
        <begin position="6"/>
        <end position="26"/>
    </location>
</feature>
<evidence type="ECO:0000256" key="9">
    <source>
        <dbReference type="ARBA" id="ARBA00023012"/>
    </source>
</evidence>
<dbReference type="Gene3D" id="3.30.565.10">
    <property type="entry name" value="Histidine kinase-like ATPase, C-terminal domain"/>
    <property type="match status" value="1"/>
</dbReference>
<dbReference type="SMART" id="SM00387">
    <property type="entry name" value="HATPase_c"/>
    <property type="match status" value="1"/>
</dbReference>
<evidence type="ECO:0000256" key="2">
    <source>
        <dbReference type="ARBA" id="ARBA00004370"/>
    </source>
</evidence>
<comment type="subcellular location">
    <subcellularLocation>
        <location evidence="2">Membrane</location>
    </subcellularLocation>
</comment>
<dbReference type="RefSeq" id="WP_128357944.1">
    <property type="nucleotide sequence ID" value="NZ_CP053840.1"/>
</dbReference>
<evidence type="ECO:0000313" key="14">
    <source>
        <dbReference type="Proteomes" id="UP000503482"/>
    </source>
</evidence>
<dbReference type="PANTHER" id="PTHR43065:SF10">
    <property type="entry name" value="PEROXIDE STRESS-ACTIVATED HISTIDINE KINASE MAK3"/>
    <property type="match status" value="1"/>
</dbReference>
<evidence type="ECO:0000256" key="5">
    <source>
        <dbReference type="ARBA" id="ARBA00022679"/>
    </source>
</evidence>
<dbReference type="SMART" id="SM00304">
    <property type="entry name" value="HAMP"/>
    <property type="match status" value="1"/>
</dbReference>
<keyword evidence="6" id="KW-0547">Nucleotide-binding</keyword>
<dbReference type="InterPro" id="IPR036097">
    <property type="entry name" value="HisK_dim/P_sf"/>
</dbReference>
<name>A0AAE7E4K4_9BACT</name>
<gene>
    <name evidence="13" type="ORF">AVENP_1953</name>
</gene>
<dbReference type="PROSITE" id="PS50109">
    <property type="entry name" value="HIS_KIN"/>
    <property type="match status" value="1"/>
</dbReference>
<organism evidence="13 14">
    <name type="scientific">Arcobacter venerupis</name>
    <dbReference type="NCBI Taxonomy" id="1054033"/>
    <lineage>
        <taxon>Bacteria</taxon>
        <taxon>Pseudomonadati</taxon>
        <taxon>Campylobacterota</taxon>
        <taxon>Epsilonproteobacteria</taxon>
        <taxon>Campylobacterales</taxon>
        <taxon>Arcobacteraceae</taxon>
        <taxon>Arcobacter</taxon>
    </lineage>
</organism>
<reference evidence="13 14" key="1">
    <citation type="submission" date="2020-05" db="EMBL/GenBank/DDBJ databases">
        <title>Complete genome sequencing of Campylobacter and Arcobacter type strains.</title>
        <authorList>
            <person name="Miller W.G."/>
            <person name="Yee E."/>
        </authorList>
    </citation>
    <scope>NUCLEOTIDE SEQUENCE [LARGE SCALE GENOMIC DNA]</scope>
    <source>
        <strain evidence="13 14">LMG 26156</strain>
    </source>
</reference>
<keyword evidence="9" id="KW-0902">Two-component regulatory system</keyword>
<dbReference type="KEGG" id="avp:AVENP_1953"/>
<accession>A0AAE7E4K4</accession>
<dbReference type="PROSITE" id="PS50885">
    <property type="entry name" value="HAMP"/>
    <property type="match status" value="1"/>
</dbReference>
<comment type="catalytic activity">
    <reaction evidence="1">
        <text>ATP + protein L-histidine = ADP + protein N-phospho-L-histidine.</text>
        <dbReference type="EC" id="2.7.13.3"/>
    </reaction>
</comment>
<dbReference type="SUPFAM" id="SSF55874">
    <property type="entry name" value="ATPase domain of HSP90 chaperone/DNA topoisomerase II/histidine kinase"/>
    <property type="match status" value="1"/>
</dbReference>
<evidence type="ECO:0000256" key="1">
    <source>
        <dbReference type="ARBA" id="ARBA00000085"/>
    </source>
</evidence>
<dbReference type="InterPro" id="IPR036890">
    <property type="entry name" value="HATPase_C_sf"/>
</dbReference>
<evidence type="ECO:0000256" key="8">
    <source>
        <dbReference type="ARBA" id="ARBA00022840"/>
    </source>
</evidence>
<dbReference type="PANTHER" id="PTHR43065">
    <property type="entry name" value="SENSOR HISTIDINE KINASE"/>
    <property type="match status" value="1"/>
</dbReference>
<keyword evidence="10" id="KW-0472">Membrane</keyword>
<dbReference type="InterPro" id="IPR003594">
    <property type="entry name" value="HATPase_dom"/>
</dbReference>
<dbReference type="GO" id="GO:0016020">
    <property type="term" value="C:membrane"/>
    <property type="evidence" value="ECO:0007669"/>
    <property type="project" value="UniProtKB-SubCell"/>
</dbReference>
<dbReference type="EMBL" id="CP053840">
    <property type="protein sequence ID" value="QKF67494.1"/>
    <property type="molecule type" value="Genomic_DNA"/>
</dbReference>
<evidence type="ECO:0000259" key="11">
    <source>
        <dbReference type="PROSITE" id="PS50109"/>
    </source>
</evidence>
<dbReference type="InterPro" id="IPR003661">
    <property type="entry name" value="HisK_dim/P_dom"/>
</dbReference>
<feature type="domain" description="Histidine kinase" evidence="11">
    <location>
        <begin position="275"/>
        <end position="498"/>
    </location>
</feature>
<dbReference type="GO" id="GO:0005524">
    <property type="term" value="F:ATP binding"/>
    <property type="evidence" value="ECO:0007669"/>
    <property type="project" value="UniProtKB-KW"/>
</dbReference>
<evidence type="ECO:0000256" key="4">
    <source>
        <dbReference type="ARBA" id="ARBA00022553"/>
    </source>
</evidence>
<dbReference type="AlphaFoldDB" id="A0AAE7E4K4"/>
<dbReference type="EC" id="2.7.13.3" evidence="3"/>
<dbReference type="Proteomes" id="UP000503482">
    <property type="component" value="Chromosome"/>
</dbReference>
<feature type="transmembrane region" description="Helical" evidence="10">
    <location>
        <begin position="159"/>
        <end position="181"/>
    </location>
</feature>
<dbReference type="Gene3D" id="6.10.340.10">
    <property type="match status" value="1"/>
</dbReference>
<dbReference type="Pfam" id="PF02518">
    <property type="entry name" value="HATPase_c"/>
    <property type="match status" value="1"/>
</dbReference>
<evidence type="ECO:0000256" key="7">
    <source>
        <dbReference type="ARBA" id="ARBA00022777"/>
    </source>
</evidence>
<dbReference type="InterPro" id="IPR003660">
    <property type="entry name" value="HAMP_dom"/>
</dbReference>
<evidence type="ECO:0000256" key="10">
    <source>
        <dbReference type="SAM" id="Phobius"/>
    </source>
</evidence>
<protein>
    <recommendedName>
        <fullName evidence="3">histidine kinase</fullName>
        <ecNumber evidence="3">2.7.13.3</ecNumber>
    </recommendedName>
</protein>
<keyword evidence="14" id="KW-1185">Reference proteome</keyword>
<keyword evidence="8" id="KW-0067">ATP-binding</keyword>
<evidence type="ECO:0000256" key="6">
    <source>
        <dbReference type="ARBA" id="ARBA00022741"/>
    </source>
</evidence>
<dbReference type="PRINTS" id="PR00344">
    <property type="entry name" value="BCTRLSENSOR"/>
</dbReference>
<dbReference type="SUPFAM" id="SSF158472">
    <property type="entry name" value="HAMP domain-like"/>
    <property type="match status" value="1"/>
</dbReference>
<dbReference type="Pfam" id="PF00672">
    <property type="entry name" value="HAMP"/>
    <property type="match status" value="1"/>
</dbReference>
<dbReference type="InterPro" id="IPR004358">
    <property type="entry name" value="Sig_transdc_His_kin-like_C"/>
</dbReference>
<keyword evidence="4" id="KW-0597">Phosphoprotein</keyword>
<sequence>MKLSLSWKWVIASLLIESLMLTLMVIKNVNQLETNLSAQTNVRLDEQKILLKSALVAPLVQMDYATIDAILNETKRIQTIDYLAVVDNQNNCISTVGLKDCSKLPTKEADPFSKESLEDERFDTNIPITLFSESLGKIYLGLSTKFYIQAKKEMITRSIIIAIIELILSAIFLITVSKWIIKNLVKLTHSANAIARGDYSQRINLGNSKETIELQESFNLMARNIEKNIIDLKHLNKKEKELFKKLKSQVEKNQEQDILLKHQSRMVIIGEMLNNIAHQWRQPLNAITVHMSGLKLRKELNLIEDKEIEDTSDSVMKYANYLSNTIDDFRDYVKDYSSKKEYFNIETSLNKALDIVSASLENNFITLNIEHSENELLVDGVINELTQVFINILNNSKDILNENNVEEKVIEVKFLKEDSKITITIQDNAGGVKDDIIHKIFDPYFTTKYNNQGTGIGLYMSAKIIHEHFSGQIIVKNENIEFNNKTYKGAKFFIILPL</sequence>
<dbReference type="InterPro" id="IPR005467">
    <property type="entry name" value="His_kinase_dom"/>
</dbReference>
<feature type="domain" description="HAMP" evidence="12">
    <location>
        <begin position="178"/>
        <end position="230"/>
    </location>
</feature>
<dbReference type="GO" id="GO:0000155">
    <property type="term" value="F:phosphorelay sensor kinase activity"/>
    <property type="evidence" value="ECO:0007669"/>
    <property type="project" value="InterPro"/>
</dbReference>
<keyword evidence="5" id="KW-0808">Transferase</keyword>
<evidence type="ECO:0000313" key="13">
    <source>
        <dbReference type="EMBL" id="QKF67494.1"/>
    </source>
</evidence>
<evidence type="ECO:0000256" key="3">
    <source>
        <dbReference type="ARBA" id="ARBA00012438"/>
    </source>
</evidence>
<dbReference type="CDD" id="cd00082">
    <property type="entry name" value="HisKA"/>
    <property type="match status" value="1"/>
</dbReference>
<dbReference type="Gene3D" id="1.10.287.130">
    <property type="match status" value="1"/>
</dbReference>
<dbReference type="SUPFAM" id="SSF47384">
    <property type="entry name" value="Homodimeric domain of signal transducing histidine kinase"/>
    <property type="match status" value="1"/>
</dbReference>
<dbReference type="CDD" id="cd06225">
    <property type="entry name" value="HAMP"/>
    <property type="match status" value="1"/>
</dbReference>
<evidence type="ECO:0000259" key="12">
    <source>
        <dbReference type="PROSITE" id="PS50885"/>
    </source>
</evidence>
<keyword evidence="10" id="KW-0812">Transmembrane</keyword>